<evidence type="ECO:0000256" key="6">
    <source>
        <dbReference type="ARBA" id="ARBA00023026"/>
    </source>
</evidence>
<dbReference type="Proteomes" id="UP000731907">
    <property type="component" value="Unassembled WGS sequence"/>
</dbReference>
<dbReference type="InterPro" id="IPR003995">
    <property type="entry name" value="RTX_toxin_determinant-A"/>
</dbReference>
<reference evidence="9 10" key="1">
    <citation type="submission" date="2021-06" db="EMBL/GenBank/DDBJ databases">
        <title>Rhodobacteraceae bacterium strain HSP-20.</title>
        <authorList>
            <person name="Chen W.-M."/>
        </authorList>
    </citation>
    <scope>NUCLEOTIDE SEQUENCE [LARGE SCALE GENOMIC DNA]</scope>
    <source>
        <strain evidence="9 10">HSP-20</strain>
    </source>
</reference>
<keyword evidence="7" id="KW-0472">Membrane</keyword>
<comment type="caution">
    <text evidence="9">The sequence shown here is derived from an EMBL/GenBank/DDBJ whole genome shotgun (WGS) entry which is preliminary data.</text>
</comment>
<evidence type="ECO:0000313" key="10">
    <source>
        <dbReference type="Proteomes" id="UP000731907"/>
    </source>
</evidence>
<evidence type="ECO:0000256" key="1">
    <source>
        <dbReference type="ARBA" id="ARBA00004370"/>
    </source>
</evidence>
<comment type="subcellular location">
    <subcellularLocation>
        <location evidence="1">Membrane</location>
    </subcellularLocation>
    <subcellularLocation>
        <location evidence="2">Secreted</location>
    </subcellularLocation>
</comment>
<dbReference type="InterPro" id="IPR018511">
    <property type="entry name" value="Hemolysin-typ_Ca-bd_CS"/>
</dbReference>
<dbReference type="InterPro" id="IPR050557">
    <property type="entry name" value="RTX_toxin/Mannuronan_C5-epim"/>
</dbReference>
<dbReference type="PRINTS" id="PR00313">
    <property type="entry name" value="CABNDNGRPT"/>
</dbReference>
<proteinExistence type="predicted"/>
<evidence type="ECO:0000256" key="3">
    <source>
        <dbReference type="ARBA" id="ARBA00022525"/>
    </source>
</evidence>
<dbReference type="PANTHER" id="PTHR38340:SF1">
    <property type="entry name" value="S-LAYER PROTEIN"/>
    <property type="match status" value="1"/>
</dbReference>
<dbReference type="Gene3D" id="2.150.10.10">
    <property type="entry name" value="Serralysin-like metalloprotease, C-terminal"/>
    <property type="match status" value="6"/>
</dbReference>
<evidence type="ECO:0000256" key="5">
    <source>
        <dbReference type="ARBA" id="ARBA00022737"/>
    </source>
</evidence>
<dbReference type="EMBL" id="JAAATX020000011">
    <property type="protein sequence ID" value="MBU9699205.1"/>
    <property type="molecule type" value="Genomic_DNA"/>
</dbReference>
<keyword evidence="4" id="KW-0800">Toxin</keyword>
<keyword evidence="6" id="KW-0843">Virulence</keyword>
<dbReference type="SUPFAM" id="SSF51120">
    <property type="entry name" value="beta-Roll"/>
    <property type="match status" value="6"/>
</dbReference>
<feature type="compositionally biased region" description="Basic and acidic residues" evidence="8">
    <location>
        <begin position="1208"/>
        <end position="1219"/>
    </location>
</feature>
<name>A0ABS6J6N5_9RHOB</name>
<dbReference type="Pfam" id="PF00353">
    <property type="entry name" value="HemolysinCabind"/>
    <property type="match status" value="12"/>
</dbReference>
<dbReference type="PRINTS" id="PR01488">
    <property type="entry name" value="RTXTOXINA"/>
</dbReference>
<dbReference type="RefSeq" id="WP_161763334.1">
    <property type="nucleotide sequence ID" value="NZ_JAAATX020000011.1"/>
</dbReference>
<feature type="region of interest" description="Disordered" evidence="8">
    <location>
        <begin position="734"/>
        <end position="754"/>
    </location>
</feature>
<sequence>MATITITGSTSGSVYVQNGDIVIIDPSAYGTYTLYAPAGSVYDVFINQNLPNSITFFTALNTTANAHFAPGVSAYNLDWGGVSGYGGTEVVQTGDGFRITNGGGYSMGAQSDTLILGQNNYVDNQIWMGDGQDTLVIGANSTVRGQINTQGGNGDVIRIGSGSTVDSINLGASADLAIGSNVTVNGYIYTGTSATAGDRVTLGDNTTVRHYIDLNAGNDTLDIGDGSTVVYSITADEGEDVLTIGDSVRITDYIDLGAGNDVLTIGDNVTVDDGHYGEIYGGAGNDSITIGDEADLGAYAWVYAGTGNDTLNLGVYNFANAGEFNGEGGTDTLNLTEGFGVSAQEIRDILSARGWRDADGDGVYEVAGSSFRIGNSWFHSWERVAVAASPDGVVNGTTGADVIGIGYVDAQGDQVDGTDGLDDVIIAGAGSDLVDGGLGNDTVFGGSGNDTVSGGDGDDVIRGDGMEPGGQVRLPLVTLTNTDNLQDSHQTEAFASRAVELVRLADGRLVMVTSENCTSTDGIALYEIDGNPASATFGRIINPVGSGLTNPDGGAAADLTGKISQLQFSAAGAGFDNIQSMEAVTLPTGETYVFTADVSTATIGIARIWPNGALTEGPSLTDTVRLDAVQSLSVVNVGGQPILLAYAGGCSDGLLSYAINPATGALTLLDREVDGNGLGENFLAGGSGEAPSFVEGFTNSAGQSFVLVAGNDGWQNGISLWTIDAAGQFTFQNARGDDQNGAGETDPQGNRLGRDLVDPVCSQTGLDDTAAAVWAEIGGRTYVFVGGNDDDVSIFRVDPDARNDGTFDLTLVGHVDNVLCDISALMFIPSGDSGTLVIGGEQSELRYFAVAVNAVTGVVTLDVAGSRIVDDAHEPGAELWDSEDLAYLDGVLVSASDNDHGVAVLTASPGFAAGSGMVEGAAGDDALSGGAGNDLLIGGGGRDTLTGGEGADTLEGGAGDDDLLLGAGDVALGGGGDDEFRFDRSVGGTAGITVVGGETAEEAVVDATNNPAGRIGDVLDLRDIGPVTVSYTNGDPATESGVATYVNDAGQTVVITFSEIETVLTSGDGVVDGTAGGDLMGPGFADLQGDQIDGTDGDDDVIASGAGDDTVDAGLGDDLVRAGDGDDAVFGNPGNDSLLGEDGSDSLDGGVGDDSLDGGAGADSLSGGEGADTLSGGDADDWMSGGEGNDLAFGGEGADVIDGDAGDDEMRGDGGDDVIRGGAGDDLLLGGEGGDTMEGGEGSDILSGEEGSDQLILGEGDDLAFGGAGDDSALAEAGNDTVFGGEGADFVSGGAGDDVIDTRSATETADTFSVDFGGPDADQFDDADLAFGDDGDDLILTGDDADQVFGGAGQDTIYSGFDGDLVLGEGGDDIIVAGEGADIVDGGDGADLIYGGVGPGEVEFGADDAVDIAPGNDADFLAGGAGNDTIFGGDDADFLSGGEGDDLLFGGLDADTIEGGTGDDIATGGAGADVFIFVAGGNLTVIDFEDGDMLQLGGFFSDLAELLVDFGDDGVINQSVGDFSDNVAMDGSLTLIGATEAMLTVDTTGLF</sequence>
<dbReference type="PANTHER" id="PTHR38340">
    <property type="entry name" value="S-LAYER PROTEIN"/>
    <property type="match status" value="1"/>
</dbReference>
<feature type="region of interest" description="Disordered" evidence="8">
    <location>
        <begin position="1081"/>
        <end position="1221"/>
    </location>
</feature>
<evidence type="ECO:0000256" key="7">
    <source>
        <dbReference type="ARBA" id="ARBA00023136"/>
    </source>
</evidence>
<evidence type="ECO:0008006" key="11">
    <source>
        <dbReference type="Google" id="ProtNLM"/>
    </source>
</evidence>
<accession>A0ABS6J6N5</accession>
<evidence type="ECO:0000256" key="4">
    <source>
        <dbReference type="ARBA" id="ARBA00022656"/>
    </source>
</evidence>
<evidence type="ECO:0000256" key="2">
    <source>
        <dbReference type="ARBA" id="ARBA00004613"/>
    </source>
</evidence>
<dbReference type="InterPro" id="IPR001343">
    <property type="entry name" value="Hemolysn_Ca-bd"/>
</dbReference>
<keyword evidence="10" id="KW-1185">Reference proteome</keyword>
<dbReference type="InterPro" id="IPR011049">
    <property type="entry name" value="Serralysin-like_metalloprot_C"/>
</dbReference>
<keyword evidence="3" id="KW-0964">Secreted</keyword>
<dbReference type="PROSITE" id="PS00330">
    <property type="entry name" value="HEMOLYSIN_CALCIUM"/>
    <property type="match status" value="8"/>
</dbReference>
<gene>
    <name evidence="9" type="ORF">GU927_015240</name>
</gene>
<evidence type="ECO:0000256" key="8">
    <source>
        <dbReference type="SAM" id="MobiDB-lite"/>
    </source>
</evidence>
<protein>
    <recommendedName>
        <fullName evidence="11">Calcium-binding protein</fullName>
    </recommendedName>
</protein>
<evidence type="ECO:0000313" key="9">
    <source>
        <dbReference type="EMBL" id="MBU9699205.1"/>
    </source>
</evidence>
<organism evidence="9 10">
    <name type="scientific">Paragemmobacter amnigenus</name>
    <dbReference type="NCBI Taxonomy" id="2852097"/>
    <lineage>
        <taxon>Bacteria</taxon>
        <taxon>Pseudomonadati</taxon>
        <taxon>Pseudomonadota</taxon>
        <taxon>Alphaproteobacteria</taxon>
        <taxon>Rhodobacterales</taxon>
        <taxon>Paracoccaceae</taxon>
        <taxon>Paragemmobacter</taxon>
    </lineage>
</organism>
<keyword evidence="5" id="KW-0677">Repeat</keyword>
<dbReference type="Gene3D" id="2.160.20.160">
    <property type="match status" value="1"/>
</dbReference>